<evidence type="ECO:0000256" key="9">
    <source>
        <dbReference type="ARBA" id="ARBA00022989"/>
    </source>
</evidence>
<dbReference type="GO" id="GO:0005507">
    <property type="term" value="F:copper ion binding"/>
    <property type="evidence" value="ECO:0007669"/>
    <property type="project" value="InterPro"/>
</dbReference>
<keyword evidence="7 16" id="KW-0479">Metal-binding</keyword>
<dbReference type="InterPro" id="IPR008972">
    <property type="entry name" value="Cupredoxin"/>
</dbReference>
<feature type="domain" description="Cytochrome oxidase subunit II copper A binding" evidence="18">
    <location>
        <begin position="125"/>
        <end position="241"/>
    </location>
</feature>
<dbReference type="InterPro" id="IPR014222">
    <property type="entry name" value="Cyt_c_oxidase_su2"/>
</dbReference>
<dbReference type="SUPFAM" id="SSF46626">
    <property type="entry name" value="Cytochrome c"/>
    <property type="match status" value="1"/>
</dbReference>
<comment type="subcellular location">
    <subcellularLocation>
        <location evidence="1">Membrane</location>
        <topology evidence="1">Multi-pass membrane protein</topology>
    </subcellularLocation>
</comment>
<evidence type="ECO:0000256" key="7">
    <source>
        <dbReference type="ARBA" id="ARBA00022723"/>
    </source>
</evidence>
<dbReference type="PROSITE" id="PS51007">
    <property type="entry name" value="CYTC"/>
    <property type="match status" value="1"/>
</dbReference>
<dbReference type="GO" id="GO:0016020">
    <property type="term" value="C:membrane"/>
    <property type="evidence" value="ECO:0007669"/>
    <property type="project" value="UniProtKB-SubCell"/>
</dbReference>
<evidence type="ECO:0000256" key="5">
    <source>
        <dbReference type="ARBA" id="ARBA00022660"/>
    </source>
</evidence>
<dbReference type="CDD" id="cd04213">
    <property type="entry name" value="CuRO_CcO_Caa3_II"/>
    <property type="match status" value="1"/>
</dbReference>
<evidence type="ECO:0000256" key="11">
    <source>
        <dbReference type="ARBA" id="ARBA00023008"/>
    </source>
</evidence>
<keyword evidence="12 17" id="KW-0472">Membrane</keyword>
<sequence>MTSDRQTDQTAATGPTRCSALRAVALCGLSLTLAACDFRQSALAPAGRDAETLADLFWVLLIGAVVLWLLMNGLIFYLTRINMASLPRRWANRLIIGGGIIFPTVVLSALLVYALSIMPDQRAPGDGLTLRVTGEQWWWRVEYLPEGSDTPIVSANEIRLPTDARADILLGAKRVIHSFWIPALGGKMDMFPGRETRMSLEPHTPGVYRGQCAEFCGESHAKMAFEAVVMTPDDFDAWLENEAADARPPTGAEATRGAELFGTEGCGACHAIRGTEHRGQVGPDLTHIGTRHSLAAGSLGTDRADFLRWLRDPDAIKPGVEMPGYDHLPPEDLAALTAYLMGLE</sequence>
<evidence type="ECO:0000256" key="8">
    <source>
        <dbReference type="ARBA" id="ARBA00022982"/>
    </source>
</evidence>
<protein>
    <recommendedName>
        <fullName evidence="14">Cytochrome aa3 subunit 2</fullName>
    </recommendedName>
</protein>
<keyword evidence="3" id="KW-0813">Transport</keyword>
<evidence type="ECO:0000256" key="4">
    <source>
        <dbReference type="ARBA" id="ARBA00022617"/>
    </source>
</evidence>
<evidence type="ECO:0000256" key="2">
    <source>
        <dbReference type="ARBA" id="ARBA00007866"/>
    </source>
</evidence>
<proteinExistence type="inferred from homology"/>
<evidence type="ECO:0000256" key="1">
    <source>
        <dbReference type="ARBA" id="ARBA00004141"/>
    </source>
</evidence>
<dbReference type="InterPro" id="IPR002429">
    <property type="entry name" value="CcO_II-like_C"/>
</dbReference>
<dbReference type="KEGG" id="cmag:CBW24_11535"/>
<dbReference type="GO" id="GO:0042773">
    <property type="term" value="P:ATP synthesis coupled electron transport"/>
    <property type="evidence" value="ECO:0007669"/>
    <property type="project" value="TreeGrafter"/>
</dbReference>
<reference evidence="20 21" key="1">
    <citation type="submission" date="2017-05" db="EMBL/GenBank/DDBJ databases">
        <title>Comparative genomic and metabolic analysis of manganese-oxidizing mechanisms in Celeribater manganoxidans DY25T: its adaption to the environment of polymetallic nodule.</title>
        <authorList>
            <person name="Wang X."/>
        </authorList>
    </citation>
    <scope>NUCLEOTIDE SEQUENCE [LARGE SCALE GENOMIC DNA]</scope>
    <source>
        <strain evidence="20 21">DY25</strain>
    </source>
</reference>
<dbReference type="GO" id="GO:0016491">
    <property type="term" value="F:oxidoreductase activity"/>
    <property type="evidence" value="ECO:0007669"/>
    <property type="project" value="InterPro"/>
</dbReference>
<dbReference type="Proteomes" id="UP000219050">
    <property type="component" value="Chromosome"/>
</dbReference>
<keyword evidence="8" id="KW-0249">Electron transport</keyword>
<evidence type="ECO:0000256" key="17">
    <source>
        <dbReference type="SAM" id="Phobius"/>
    </source>
</evidence>
<evidence type="ECO:0000256" key="14">
    <source>
        <dbReference type="ARBA" id="ARBA00031399"/>
    </source>
</evidence>
<dbReference type="GO" id="GO:0020037">
    <property type="term" value="F:heme binding"/>
    <property type="evidence" value="ECO:0007669"/>
    <property type="project" value="InterPro"/>
</dbReference>
<keyword evidence="11" id="KW-0186">Copper</keyword>
<evidence type="ECO:0000256" key="3">
    <source>
        <dbReference type="ARBA" id="ARBA00022448"/>
    </source>
</evidence>
<evidence type="ECO:0000256" key="12">
    <source>
        <dbReference type="ARBA" id="ARBA00023136"/>
    </source>
</evidence>
<dbReference type="EMBL" id="CP021404">
    <property type="protein sequence ID" value="ATI42576.1"/>
    <property type="molecule type" value="Genomic_DNA"/>
</dbReference>
<accession>A0A291M0T3</accession>
<comment type="function">
    <text evidence="13">Subunits I and II form the functional core of the enzyme complex. Electrons originating in cytochrome c are transferred via heme a and Cu(A) to the binuclear center formed by heme a3 and Cu(B).</text>
</comment>
<feature type="transmembrane region" description="Helical" evidence="17">
    <location>
        <begin position="56"/>
        <end position="78"/>
    </location>
</feature>
<dbReference type="InterPro" id="IPR001505">
    <property type="entry name" value="Copper_CuA"/>
</dbReference>
<dbReference type="PANTHER" id="PTHR22888:SF9">
    <property type="entry name" value="CYTOCHROME C OXIDASE SUBUNIT 2"/>
    <property type="match status" value="1"/>
</dbReference>
<dbReference type="PROSITE" id="PS50857">
    <property type="entry name" value="COX2_CUA"/>
    <property type="match status" value="1"/>
</dbReference>
<dbReference type="OrthoDB" id="9781261at2"/>
<keyword evidence="6 17" id="KW-0812">Transmembrane</keyword>
<dbReference type="InterPro" id="IPR036909">
    <property type="entry name" value="Cyt_c-like_dom_sf"/>
</dbReference>
<evidence type="ECO:0000256" key="13">
    <source>
        <dbReference type="ARBA" id="ARBA00024688"/>
    </source>
</evidence>
<dbReference type="GO" id="GO:0004129">
    <property type="term" value="F:cytochrome-c oxidase activity"/>
    <property type="evidence" value="ECO:0007669"/>
    <property type="project" value="UniProtKB-EC"/>
</dbReference>
<gene>
    <name evidence="20" type="ORF">CBW24_11535</name>
</gene>
<evidence type="ECO:0000313" key="21">
    <source>
        <dbReference type="Proteomes" id="UP000219050"/>
    </source>
</evidence>
<dbReference type="RefSeq" id="WP_097373676.1">
    <property type="nucleotide sequence ID" value="NZ_CP021404.1"/>
</dbReference>
<comment type="similarity">
    <text evidence="2">Belongs to the cytochrome c oxidase subunit 2 family.</text>
</comment>
<dbReference type="Pfam" id="PF00034">
    <property type="entry name" value="Cytochrom_C"/>
    <property type="match status" value="1"/>
</dbReference>
<dbReference type="InterPro" id="IPR045187">
    <property type="entry name" value="CcO_II"/>
</dbReference>
<evidence type="ECO:0000256" key="10">
    <source>
        <dbReference type="ARBA" id="ARBA00023004"/>
    </source>
</evidence>
<dbReference type="Gene3D" id="2.60.40.420">
    <property type="entry name" value="Cupredoxins - blue copper proteins"/>
    <property type="match status" value="1"/>
</dbReference>
<keyword evidence="4 16" id="KW-0349">Heme</keyword>
<evidence type="ECO:0000256" key="16">
    <source>
        <dbReference type="PROSITE-ProRule" id="PRU00433"/>
    </source>
</evidence>
<comment type="catalytic activity">
    <reaction evidence="15">
        <text>4 Fe(II)-[cytochrome c] + O2 + 8 H(+)(in) = 4 Fe(III)-[cytochrome c] + 2 H2O + 4 H(+)(out)</text>
        <dbReference type="Rhea" id="RHEA:11436"/>
        <dbReference type="Rhea" id="RHEA-COMP:10350"/>
        <dbReference type="Rhea" id="RHEA-COMP:14399"/>
        <dbReference type="ChEBI" id="CHEBI:15377"/>
        <dbReference type="ChEBI" id="CHEBI:15378"/>
        <dbReference type="ChEBI" id="CHEBI:15379"/>
        <dbReference type="ChEBI" id="CHEBI:29033"/>
        <dbReference type="ChEBI" id="CHEBI:29034"/>
        <dbReference type="EC" id="7.1.1.9"/>
    </reaction>
</comment>
<keyword evidence="10 16" id="KW-0408">Iron</keyword>
<feature type="domain" description="Cytochrome c" evidence="19">
    <location>
        <begin position="252"/>
        <end position="344"/>
    </location>
</feature>
<dbReference type="PANTHER" id="PTHR22888">
    <property type="entry name" value="CYTOCHROME C OXIDASE, SUBUNIT II"/>
    <property type="match status" value="1"/>
</dbReference>
<dbReference type="NCBIfam" id="TIGR02866">
    <property type="entry name" value="CoxB"/>
    <property type="match status" value="1"/>
</dbReference>
<evidence type="ECO:0000259" key="18">
    <source>
        <dbReference type="PROSITE" id="PS50857"/>
    </source>
</evidence>
<dbReference type="InterPro" id="IPR009056">
    <property type="entry name" value="Cyt_c-like_dom"/>
</dbReference>
<organism evidence="20 21">
    <name type="scientific">Pacificitalea manganoxidans</name>
    <dbReference type="NCBI Taxonomy" id="1411902"/>
    <lineage>
        <taxon>Bacteria</taxon>
        <taxon>Pseudomonadati</taxon>
        <taxon>Pseudomonadota</taxon>
        <taxon>Alphaproteobacteria</taxon>
        <taxon>Rhodobacterales</taxon>
        <taxon>Paracoccaceae</taxon>
        <taxon>Pacificitalea</taxon>
    </lineage>
</organism>
<keyword evidence="21" id="KW-1185">Reference proteome</keyword>
<keyword evidence="9 17" id="KW-1133">Transmembrane helix</keyword>
<evidence type="ECO:0000259" key="19">
    <source>
        <dbReference type="PROSITE" id="PS51007"/>
    </source>
</evidence>
<dbReference type="InterPro" id="IPR034236">
    <property type="entry name" value="CuRO_CcO_Caa3_II"/>
</dbReference>
<feature type="transmembrane region" description="Helical" evidence="17">
    <location>
        <begin position="90"/>
        <end position="115"/>
    </location>
</feature>
<evidence type="ECO:0000256" key="6">
    <source>
        <dbReference type="ARBA" id="ARBA00022692"/>
    </source>
</evidence>
<dbReference type="Pfam" id="PF00116">
    <property type="entry name" value="COX2"/>
    <property type="match status" value="1"/>
</dbReference>
<dbReference type="SUPFAM" id="SSF49503">
    <property type="entry name" value="Cupredoxins"/>
    <property type="match status" value="1"/>
</dbReference>
<evidence type="ECO:0000256" key="15">
    <source>
        <dbReference type="ARBA" id="ARBA00047816"/>
    </source>
</evidence>
<dbReference type="PROSITE" id="PS00078">
    <property type="entry name" value="COX2"/>
    <property type="match status" value="1"/>
</dbReference>
<evidence type="ECO:0000313" key="20">
    <source>
        <dbReference type="EMBL" id="ATI42576.1"/>
    </source>
</evidence>
<name>A0A291M0T3_9RHOB</name>
<keyword evidence="5" id="KW-0679">Respiratory chain</keyword>
<dbReference type="AlphaFoldDB" id="A0A291M0T3"/>